<dbReference type="Proteomes" id="UP000001072">
    <property type="component" value="Unassembled WGS sequence"/>
</dbReference>
<proteinExistence type="predicted"/>
<protein>
    <submittedName>
        <fullName evidence="1">Uncharacterized protein</fullName>
    </submittedName>
</protein>
<dbReference type="InParanoid" id="F4RT56"/>
<dbReference type="STRING" id="747676.F4RT56"/>
<dbReference type="HOGENOM" id="CLU_1796899_0_0_1"/>
<gene>
    <name evidence="1" type="ORF">MELLADRAFT_117082</name>
</gene>
<dbReference type="EMBL" id="GL883118">
    <property type="protein sequence ID" value="EGG04447.1"/>
    <property type="molecule type" value="Genomic_DNA"/>
</dbReference>
<accession>F4RT56</accession>
<sequence>MRFLEDIIQRSYFIYRQSLDSTSHRMTPDVTSALTIFWVVGSLQEAKNAVKGDEYCTQYLMASSLHDYCLLKASAAAAIMRPDDHFAFYMSFPELCHLKSCATEYQHLFRTGCQSSIGRAPRAITHDSKEHLRVRKKIALFWKP</sequence>
<dbReference type="VEuPathDB" id="FungiDB:MELLADRAFT_117082"/>
<dbReference type="RefSeq" id="XP_007412238.1">
    <property type="nucleotide sequence ID" value="XM_007412176.1"/>
</dbReference>
<evidence type="ECO:0000313" key="2">
    <source>
        <dbReference type="Proteomes" id="UP000001072"/>
    </source>
</evidence>
<evidence type="ECO:0000313" key="1">
    <source>
        <dbReference type="EMBL" id="EGG04447.1"/>
    </source>
</evidence>
<organism evidence="2">
    <name type="scientific">Melampsora larici-populina (strain 98AG31 / pathotype 3-4-7)</name>
    <name type="common">Poplar leaf rust fungus</name>
    <dbReference type="NCBI Taxonomy" id="747676"/>
    <lineage>
        <taxon>Eukaryota</taxon>
        <taxon>Fungi</taxon>
        <taxon>Dikarya</taxon>
        <taxon>Basidiomycota</taxon>
        <taxon>Pucciniomycotina</taxon>
        <taxon>Pucciniomycetes</taxon>
        <taxon>Pucciniales</taxon>
        <taxon>Melampsoraceae</taxon>
        <taxon>Melampsora</taxon>
    </lineage>
</organism>
<name>F4RT56_MELLP</name>
<dbReference type="GeneID" id="18925942"/>
<reference evidence="2" key="1">
    <citation type="journal article" date="2011" name="Proc. Natl. Acad. Sci. U.S.A.">
        <title>Obligate biotrophy features unraveled by the genomic analysis of rust fungi.</title>
        <authorList>
            <person name="Duplessis S."/>
            <person name="Cuomo C.A."/>
            <person name="Lin Y.-C."/>
            <person name="Aerts A."/>
            <person name="Tisserant E."/>
            <person name="Veneault-Fourrey C."/>
            <person name="Joly D.L."/>
            <person name="Hacquard S."/>
            <person name="Amselem J."/>
            <person name="Cantarel B.L."/>
            <person name="Chiu R."/>
            <person name="Coutinho P.M."/>
            <person name="Feau N."/>
            <person name="Field M."/>
            <person name="Frey P."/>
            <person name="Gelhaye E."/>
            <person name="Goldberg J."/>
            <person name="Grabherr M.G."/>
            <person name="Kodira C.D."/>
            <person name="Kohler A."/>
            <person name="Kuees U."/>
            <person name="Lindquist E.A."/>
            <person name="Lucas S.M."/>
            <person name="Mago R."/>
            <person name="Mauceli E."/>
            <person name="Morin E."/>
            <person name="Murat C."/>
            <person name="Pangilinan J.L."/>
            <person name="Park R."/>
            <person name="Pearson M."/>
            <person name="Quesneville H."/>
            <person name="Rouhier N."/>
            <person name="Sakthikumar S."/>
            <person name="Salamov A.A."/>
            <person name="Schmutz J."/>
            <person name="Selles B."/>
            <person name="Shapiro H."/>
            <person name="Tanguay P."/>
            <person name="Tuskan G.A."/>
            <person name="Henrissat B."/>
            <person name="Van de Peer Y."/>
            <person name="Rouze P."/>
            <person name="Ellis J.G."/>
            <person name="Dodds P.N."/>
            <person name="Schein J.E."/>
            <person name="Zhong S."/>
            <person name="Hamelin R.C."/>
            <person name="Grigoriev I.V."/>
            <person name="Szabo L.J."/>
            <person name="Martin F."/>
        </authorList>
    </citation>
    <scope>NUCLEOTIDE SEQUENCE [LARGE SCALE GENOMIC DNA]</scope>
    <source>
        <strain evidence="2">98AG31 / pathotype 3-4-7</strain>
    </source>
</reference>
<dbReference type="KEGG" id="mlr:MELLADRAFT_117082"/>
<dbReference type="AlphaFoldDB" id="F4RT56"/>
<keyword evidence="2" id="KW-1185">Reference proteome</keyword>